<dbReference type="RefSeq" id="WP_069663523.1">
    <property type="nucleotide sequence ID" value="NZ_JBHUJJ010000001.1"/>
</dbReference>
<gene>
    <name evidence="1" type="ORF">BCR25_19210</name>
</gene>
<reference evidence="2" key="1">
    <citation type="submission" date="2016-09" db="EMBL/GenBank/DDBJ databases">
        <authorList>
            <person name="Gulvik C.A."/>
        </authorList>
    </citation>
    <scope>NUCLEOTIDE SEQUENCE [LARGE SCALE GENOMIC DNA]</scope>
    <source>
        <strain evidence="2">LMG 8895</strain>
    </source>
</reference>
<protein>
    <recommendedName>
        <fullName evidence="3">Avirulence D protein</fullName>
    </recommendedName>
</protein>
<accession>A0A1E5GPG3</accession>
<dbReference type="OrthoDB" id="4919083at2"/>
<keyword evidence="2" id="KW-1185">Reference proteome</keyword>
<dbReference type="PATRIC" id="fig|332950.4.peg.2965"/>
<organism evidence="1 2">
    <name type="scientific">Enterococcus termitis</name>
    <dbReference type="NCBI Taxonomy" id="332950"/>
    <lineage>
        <taxon>Bacteria</taxon>
        <taxon>Bacillati</taxon>
        <taxon>Bacillota</taxon>
        <taxon>Bacilli</taxon>
        <taxon>Lactobacillales</taxon>
        <taxon>Enterococcaceae</taxon>
        <taxon>Enterococcus</taxon>
    </lineage>
</organism>
<dbReference type="Pfam" id="PF05655">
    <property type="entry name" value="AvrD"/>
    <property type="match status" value="1"/>
</dbReference>
<evidence type="ECO:0000313" key="1">
    <source>
        <dbReference type="EMBL" id="OEG14587.1"/>
    </source>
</evidence>
<proteinExistence type="predicted"/>
<evidence type="ECO:0008006" key="3">
    <source>
        <dbReference type="Google" id="ProtNLM"/>
    </source>
</evidence>
<dbReference type="Proteomes" id="UP000095094">
    <property type="component" value="Unassembled WGS sequence"/>
</dbReference>
<name>A0A1E5GPG3_9ENTE</name>
<dbReference type="EMBL" id="MIJY01000020">
    <property type="protein sequence ID" value="OEG14587.1"/>
    <property type="molecule type" value="Genomic_DNA"/>
</dbReference>
<comment type="caution">
    <text evidence="1">The sequence shown here is derived from an EMBL/GenBank/DDBJ whole genome shotgun (WGS) entry which is preliminary data.</text>
</comment>
<evidence type="ECO:0000313" key="2">
    <source>
        <dbReference type="Proteomes" id="UP000095094"/>
    </source>
</evidence>
<dbReference type="InterPro" id="IPR008799">
    <property type="entry name" value="Pseudomon_AvrD"/>
</dbReference>
<sequence length="314" mass="35247">MVVDEILGAFETRYFGAGHKNTEYSLVEGVETNGSGSELVVVAQINQSCSWSVKDGESQKPHLSTVDGLILAVLAAESYLCKYHPEINLEDLYLSSFEIKAGVVPVEDLRRIPMNIEKVIIHEESQRFTVFILGMRISVELRAIKVAAAHKHNKEQAVNYMADHLKHVRHDIQNIDIYNGKEMMCEVTRATSCKLAYSGIGSKVSKAMSLIEWLIIFSQMSQIVAYNFDDIERKYSDTFWMRLAKAEMDEPMSYSAEQILVSGGINKTQIISMNNENWRTFNMAGETADSNVRFTGKLAHKVPNKETGGSEAHV</sequence>
<dbReference type="AlphaFoldDB" id="A0A1E5GPG3"/>